<dbReference type="SUPFAM" id="SSF46785">
    <property type="entry name" value="Winged helix' DNA-binding domain"/>
    <property type="match status" value="1"/>
</dbReference>
<dbReference type="GO" id="GO:0003677">
    <property type="term" value="F:DNA binding"/>
    <property type="evidence" value="ECO:0007669"/>
    <property type="project" value="UniProtKB-KW"/>
</dbReference>
<name>A0A7X2H9Q1_9BACL</name>
<comment type="caution">
    <text evidence="5">The sequence shown here is derived from an EMBL/GenBank/DDBJ whole genome shotgun (WGS) entry which is preliminary data.</text>
</comment>
<dbReference type="Gene3D" id="1.20.120.530">
    <property type="entry name" value="GntR ligand-binding domain-like"/>
    <property type="match status" value="1"/>
</dbReference>
<evidence type="ECO:0000256" key="2">
    <source>
        <dbReference type="ARBA" id="ARBA00023125"/>
    </source>
</evidence>
<accession>A0A7X2H9Q1</accession>
<keyword evidence="2" id="KW-0238">DNA-binding</keyword>
<dbReference type="PANTHER" id="PTHR43537">
    <property type="entry name" value="TRANSCRIPTIONAL REGULATOR, GNTR FAMILY"/>
    <property type="match status" value="1"/>
</dbReference>
<evidence type="ECO:0000313" key="5">
    <source>
        <dbReference type="EMBL" id="MRN56011.1"/>
    </source>
</evidence>
<dbReference type="PANTHER" id="PTHR43537:SF45">
    <property type="entry name" value="GNTR FAMILY REGULATORY PROTEIN"/>
    <property type="match status" value="1"/>
</dbReference>
<dbReference type="SMART" id="SM00345">
    <property type="entry name" value="HTH_GNTR"/>
    <property type="match status" value="1"/>
</dbReference>
<dbReference type="RefSeq" id="WP_154121504.1">
    <property type="nucleotide sequence ID" value="NZ_WJXB01000011.1"/>
</dbReference>
<dbReference type="Pfam" id="PF00392">
    <property type="entry name" value="GntR"/>
    <property type="match status" value="1"/>
</dbReference>
<dbReference type="SUPFAM" id="SSF48008">
    <property type="entry name" value="GntR ligand-binding domain-like"/>
    <property type="match status" value="1"/>
</dbReference>
<dbReference type="PROSITE" id="PS50949">
    <property type="entry name" value="HTH_GNTR"/>
    <property type="match status" value="1"/>
</dbReference>
<evidence type="ECO:0000256" key="3">
    <source>
        <dbReference type="ARBA" id="ARBA00023163"/>
    </source>
</evidence>
<dbReference type="InterPro" id="IPR036388">
    <property type="entry name" value="WH-like_DNA-bd_sf"/>
</dbReference>
<dbReference type="InterPro" id="IPR011711">
    <property type="entry name" value="GntR_C"/>
</dbReference>
<dbReference type="InterPro" id="IPR036390">
    <property type="entry name" value="WH_DNA-bd_sf"/>
</dbReference>
<dbReference type="Pfam" id="PF07729">
    <property type="entry name" value="FCD"/>
    <property type="match status" value="1"/>
</dbReference>
<organism evidence="5 6">
    <name type="scientific">Paenibacillus monticola</name>
    <dbReference type="NCBI Taxonomy" id="2666075"/>
    <lineage>
        <taxon>Bacteria</taxon>
        <taxon>Bacillati</taxon>
        <taxon>Bacillota</taxon>
        <taxon>Bacilli</taxon>
        <taxon>Bacillales</taxon>
        <taxon>Paenibacillaceae</taxon>
        <taxon>Paenibacillus</taxon>
    </lineage>
</organism>
<dbReference type="AlphaFoldDB" id="A0A7X2H9Q1"/>
<evidence type="ECO:0000313" key="6">
    <source>
        <dbReference type="Proteomes" id="UP000463051"/>
    </source>
</evidence>
<dbReference type="Proteomes" id="UP000463051">
    <property type="component" value="Unassembled WGS sequence"/>
</dbReference>
<dbReference type="SMART" id="SM00895">
    <property type="entry name" value="FCD"/>
    <property type="match status" value="1"/>
</dbReference>
<dbReference type="InterPro" id="IPR000524">
    <property type="entry name" value="Tscrpt_reg_HTH_GntR"/>
</dbReference>
<sequence>MTKNQLSRYVLTDELYKLLKDQIISHIMSAGDKINIDKLTRELGVSNIPIREALFRLASEGFVTNVPFKGMFVAEMNLKDIDDIFEIRNHLEELAIRKAALLIPRERLEQILLELGNHEQEGAVWNGEENRLLSMNEGLHGTILSYTSNSILQQMVTSLIERIYRYLNLYHYQIDLAAERIEHESIVQALLAGDTEQAVASMRVHLQEAHRRLRANVN</sequence>
<reference evidence="5 6" key="1">
    <citation type="submission" date="2019-11" db="EMBL/GenBank/DDBJ databases">
        <title>Paenibacillus monticola sp. nov., a novel PGPR strain isolated from mountain sample in China.</title>
        <authorList>
            <person name="Zhao Q."/>
            <person name="Li H.-P."/>
            <person name="Zhang J.-L."/>
        </authorList>
    </citation>
    <scope>NUCLEOTIDE SEQUENCE [LARGE SCALE GENOMIC DNA]</scope>
    <source>
        <strain evidence="5 6">LC-T2</strain>
    </source>
</reference>
<feature type="domain" description="HTH gntR-type" evidence="4">
    <location>
        <begin position="9"/>
        <end position="76"/>
    </location>
</feature>
<proteinExistence type="predicted"/>
<keyword evidence="3" id="KW-0804">Transcription</keyword>
<protein>
    <submittedName>
        <fullName evidence="5">FCD domain-containing protein</fullName>
    </submittedName>
</protein>
<gene>
    <name evidence="5" type="ORF">GJB61_23845</name>
</gene>
<dbReference type="Gene3D" id="1.10.10.10">
    <property type="entry name" value="Winged helix-like DNA-binding domain superfamily/Winged helix DNA-binding domain"/>
    <property type="match status" value="1"/>
</dbReference>
<dbReference type="GO" id="GO:0003700">
    <property type="term" value="F:DNA-binding transcription factor activity"/>
    <property type="evidence" value="ECO:0007669"/>
    <property type="project" value="InterPro"/>
</dbReference>
<dbReference type="InterPro" id="IPR008920">
    <property type="entry name" value="TF_FadR/GntR_C"/>
</dbReference>
<evidence type="ECO:0000256" key="1">
    <source>
        <dbReference type="ARBA" id="ARBA00023015"/>
    </source>
</evidence>
<keyword evidence="1" id="KW-0805">Transcription regulation</keyword>
<dbReference type="EMBL" id="WJXB01000011">
    <property type="protein sequence ID" value="MRN56011.1"/>
    <property type="molecule type" value="Genomic_DNA"/>
</dbReference>
<evidence type="ECO:0000259" key="4">
    <source>
        <dbReference type="PROSITE" id="PS50949"/>
    </source>
</evidence>
<keyword evidence="6" id="KW-1185">Reference proteome</keyword>